<protein>
    <submittedName>
        <fullName evidence="1">Uncharacterized protein</fullName>
    </submittedName>
</protein>
<evidence type="ECO:0000313" key="1">
    <source>
        <dbReference type="EMBL" id="ALJ04372.1"/>
    </source>
</evidence>
<dbReference type="AlphaFoldDB" id="A0A0P0CE56"/>
<dbReference type="KEGG" id="ahz:APS56_04115"/>
<reference evidence="1 2" key="1">
    <citation type="submission" date="2015-10" db="EMBL/GenBank/DDBJ databases">
        <authorList>
            <person name="Gilbert D.G."/>
        </authorList>
    </citation>
    <scope>NUCLEOTIDE SEQUENCE [LARGE SCALE GENOMIC DNA]</scope>
    <source>
        <strain evidence="2">HZ-22</strain>
    </source>
</reference>
<accession>A0A0P0CE56</accession>
<dbReference type="EMBL" id="CP012898">
    <property type="protein sequence ID" value="ALJ04372.1"/>
    <property type="molecule type" value="Genomic_DNA"/>
</dbReference>
<sequence>MQNNNYMKIKDFHKALDVVFSDWYQYNNYEEKMYFTFSDIPNKKKFVKYVRKEYLPSIYLRLNEYENLEGAYYSNICNLINHKIEFLENWLIDKEEFYKLSKFEEPTPSKPAKRSGRPKTEIKNAIWYLDKFQLDENKAKFLKILNEKYKGVEAKTFNHLIMVLKDRLYLKPASNIEYRESFTEAIEPIVQKKQNFDKFFRDNTPDPTTYKIIKEQIDAIIKENTLV</sequence>
<gene>
    <name evidence="1" type="ORF">APS56_04115</name>
</gene>
<organism evidence="1 2">
    <name type="scientific">Pseudalgibacter alginicilyticus</name>
    <dbReference type="NCBI Taxonomy" id="1736674"/>
    <lineage>
        <taxon>Bacteria</taxon>
        <taxon>Pseudomonadati</taxon>
        <taxon>Bacteroidota</taxon>
        <taxon>Flavobacteriia</taxon>
        <taxon>Flavobacteriales</taxon>
        <taxon>Flavobacteriaceae</taxon>
        <taxon>Pseudalgibacter</taxon>
    </lineage>
</organism>
<keyword evidence="2" id="KW-1185">Reference proteome</keyword>
<dbReference type="STRING" id="1736674.APS56_04115"/>
<name>A0A0P0CE56_9FLAO</name>
<proteinExistence type="predicted"/>
<dbReference type="Proteomes" id="UP000057981">
    <property type="component" value="Chromosome"/>
</dbReference>
<evidence type="ECO:0000313" key="2">
    <source>
        <dbReference type="Proteomes" id="UP000057981"/>
    </source>
</evidence>